<dbReference type="NCBIfam" id="NF033652">
    <property type="entry name" value="LbtU_sider_porin"/>
    <property type="match status" value="1"/>
</dbReference>
<dbReference type="OrthoDB" id="5417572at2"/>
<keyword evidence="1" id="KW-0732">Signal</keyword>
<dbReference type="RefSeq" id="WP_006968530.1">
    <property type="nucleotide sequence ID" value="NZ_APJX01000015.1"/>
</dbReference>
<dbReference type="Gene3D" id="2.40.160.10">
    <property type="entry name" value="Porin"/>
    <property type="match status" value="1"/>
</dbReference>
<dbReference type="AlphaFoldDB" id="S0FRW7"/>
<dbReference type="Proteomes" id="UP000014216">
    <property type="component" value="Unassembled WGS sequence"/>
</dbReference>
<feature type="chain" id="PRO_5004487075" description="LbtU family siderophore porin" evidence="1">
    <location>
        <begin position="23"/>
        <end position="375"/>
    </location>
</feature>
<name>S0FRW7_9BACT</name>
<organism evidence="2 3">
    <name type="scientific">Desulfotignum phosphitoxidans DSM 13687</name>
    <dbReference type="NCBI Taxonomy" id="1286635"/>
    <lineage>
        <taxon>Bacteria</taxon>
        <taxon>Pseudomonadati</taxon>
        <taxon>Thermodesulfobacteriota</taxon>
        <taxon>Desulfobacteria</taxon>
        <taxon>Desulfobacterales</taxon>
        <taxon>Desulfobacteraceae</taxon>
        <taxon>Desulfotignum</taxon>
    </lineage>
</organism>
<comment type="caution">
    <text evidence="2">The sequence shown here is derived from an EMBL/GenBank/DDBJ whole genome shotgun (WGS) entry which is preliminary data.</text>
</comment>
<sequence length="375" mass="41126">MKKMMFVMCLAFICIYAAPVTARDASSENQEAAVKAGGVKSIEDRISHREEAVARRVLGDNWFERVNISGLIEIEAMHQSVDYSDPAVSDEDSSDVDLATVELVVDARIADHVDGHVMFKYEEDDLFVDEGFITLSGTDRMPAWLAAGRQYLPFGYFDSHFVTDPATLVLGETNEGAVVAGYTAADGVLQFSAGLFNGDIDEDNDDDMVDSFVASIAAQPFEPLMMGVSYTSNLLSSDSFSEFAVNPAIDDMVGGWSVFVTVSFLDRFKIIGEYVAAMDHFNAGEIYDAADTRQRKPSAWNLELGAAVLEDLELAVGYGGSDDGGDEFLPENQYGAVINWKIFDSTNLALEYLRAEFEDNGQETDTYTVQLAVEF</sequence>
<dbReference type="SUPFAM" id="SSF56935">
    <property type="entry name" value="Porins"/>
    <property type="match status" value="1"/>
</dbReference>
<gene>
    <name evidence="2" type="ORF">Dpo_15c00310</name>
</gene>
<dbReference type="InterPro" id="IPR023614">
    <property type="entry name" value="Porin_dom_sf"/>
</dbReference>
<accession>S0FRW7</accession>
<feature type="signal peptide" evidence="1">
    <location>
        <begin position="1"/>
        <end position="22"/>
    </location>
</feature>
<evidence type="ECO:0000256" key="1">
    <source>
        <dbReference type="SAM" id="SignalP"/>
    </source>
</evidence>
<proteinExistence type="predicted"/>
<evidence type="ECO:0000313" key="2">
    <source>
        <dbReference type="EMBL" id="EMS77455.1"/>
    </source>
</evidence>
<evidence type="ECO:0008006" key="4">
    <source>
        <dbReference type="Google" id="ProtNLM"/>
    </source>
</evidence>
<dbReference type="EMBL" id="APJX01000015">
    <property type="protein sequence ID" value="EMS77455.1"/>
    <property type="molecule type" value="Genomic_DNA"/>
</dbReference>
<evidence type="ECO:0000313" key="3">
    <source>
        <dbReference type="Proteomes" id="UP000014216"/>
    </source>
</evidence>
<protein>
    <recommendedName>
        <fullName evidence="4">LbtU family siderophore porin</fullName>
    </recommendedName>
</protein>
<keyword evidence="3" id="KW-1185">Reference proteome</keyword>
<reference evidence="2 3" key="1">
    <citation type="journal article" date="2013" name="Genome Announc.">
        <title>Draft Genome Sequence of Desulfotignum phosphitoxidans DSM 13687 Strain FiPS-3.</title>
        <authorList>
            <person name="Poehlein A."/>
            <person name="Daniel R."/>
            <person name="Simeonova D.D."/>
        </authorList>
    </citation>
    <scope>NUCLEOTIDE SEQUENCE [LARGE SCALE GENOMIC DNA]</scope>
    <source>
        <strain evidence="2 3">DSM 13687</strain>
    </source>
</reference>